<gene>
    <name evidence="1" type="ORF">FFWV33_15100</name>
</gene>
<proteinExistence type="predicted"/>
<evidence type="ECO:0000313" key="1">
    <source>
        <dbReference type="EMBL" id="AWG22759.1"/>
    </source>
</evidence>
<dbReference type="InterPro" id="IPR011050">
    <property type="entry name" value="Pectin_lyase_fold/virulence"/>
</dbReference>
<dbReference type="Proteomes" id="UP000244527">
    <property type="component" value="Chromosome"/>
</dbReference>
<accession>A0A2S1LGC3</accession>
<name>A0A2S1LGC3_9FLAO</name>
<keyword evidence="2" id="KW-1185">Reference proteome</keyword>
<dbReference type="SUPFAM" id="SSF51126">
    <property type="entry name" value="Pectin lyase-like"/>
    <property type="match status" value="1"/>
</dbReference>
<reference evidence="1 2" key="1">
    <citation type="submission" date="2017-04" db="EMBL/GenBank/DDBJ databases">
        <title>Compelte genome sequence of WV33.</title>
        <authorList>
            <person name="Lee P.C."/>
        </authorList>
    </citation>
    <scope>NUCLEOTIDE SEQUENCE [LARGE SCALE GENOMIC DNA]</scope>
    <source>
        <strain evidence="1 2">WV33</strain>
    </source>
</reference>
<organism evidence="1 2">
    <name type="scientific">Flavobacterium faecale</name>
    <dbReference type="NCBI Taxonomy" id="1355330"/>
    <lineage>
        <taxon>Bacteria</taxon>
        <taxon>Pseudomonadati</taxon>
        <taxon>Bacteroidota</taxon>
        <taxon>Flavobacteriia</taxon>
        <taxon>Flavobacteriales</taxon>
        <taxon>Flavobacteriaceae</taxon>
        <taxon>Flavobacterium</taxon>
    </lineage>
</organism>
<dbReference type="InterPro" id="IPR012334">
    <property type="entry name" value="Pectin_lyas_fold"/>
</dbReference>
<dbReference type="KEGG" id="ffa:FFWV33_15100"/>
<protein>
    <recommendedName>
        <fullName evidence="3">Right handed beta helix domain-containing protein</fullName>
    </recommendedName>
</protein>
<dbReference type="EMBL" id="CP020918">
    <property type="protein sequence ID" value="AWG22759.1"/>
    <property type="molecule type" value="Genomic_DNA"/>
</dbReference>
<evidence type="ECO:0008006" key="3">
    <source>
        <dbReference type="Google" id="ProtNLM"/>
    </source>
</evidence>
<dbReference type="Gene3D" id="2.160.20.10">
    <property type="entry name" value="Single-stranded right-handed beta-helix, Pectin lyase-like"/>
    <property type="match status" value="1"/>
</dbReference>
<dbReference type="AlphaFoldDB" id="A0A2S1LGC3"/>
<evidence type="ECO:0000313" key="2">
    <source>
        <dbReference type="Proteomes" id="UP000244527"/>
    </source>
</evidence>
<sequence length="449" mass="49663">MIVFSNYNVLAQIKTANPNKIDEIIKWGNDGKTTKIIFPAGVFEFPKAFVLSNENLIFEGNGIGKTILKLGGLSPVLIDAKGNNYKFSNLTLDGGMNQKGFGNVIFSFNKSKGHQFENVEFTNSKYNAISAAQGYATDGLIAKKCIFSNIEFICIQIFNRNTAKRNGKVIVSVDKVLIDSCVFKEGYETAITSDNGNDREDSGNGTGRRYTESTSLNGTLIQNCTFEKSKQFHIGMVQTENVIIRNNNFAGMTDDAGTGCQPIHVEQFCHNLEIYDNVFNMSNTVSKAYNCINITGIEGHKRVTQERPSSTYASWTYNIDGGNKRRANVQCAKTGNIEKDCKRDVHAYGPRNIFIAGNTFNTSTKIDKYVFVGEGENIQIGTKKDGTISLNKFMGIVENKERFTFSGNDEGCGNVLIRAGQNVSKSNVGIKEVSFDLEPIRKKKPIVIE</sequence>